<keyword evidence="5" id="KW-1185">Reference proteome</keyword>
<organism evidence="4 5">
    <name type="scientific">Zhongshania arctica</name>
    <dbReference type="NCBI Taxonomy" id="3238302"/>
    <lineage>
        <taxon>Bacteria</taxon>
        <taxon>Pseudomonadati</taxon>
        <taxon>Pseudomonadota</taxon>
        <taxon>Gammaproteobacteria</taxon>
        <taxon>Cellvibrionales</taxon>
        <taxon>Spongiibacteraceae</taxon>
        <taxon>Zhongshania</taxon>
    </lineage>
</organism>
<gene>
    <name evidence="4" type="ORF">AB4875_12125</name>
</gene>
<evidence type="ECO:0000256" key="1">
    <source>
        <dbReference type="ARBA" id="ARBA00022801"/>
    </source>
</evidence>
<evidence type="ECO:0000313" key="5">
    <source>
        <dbReference type="Proteomes" id="UP001557484"/>
    </source>
</evidence>
<evidence type="ECO:0000259" key="3">
    <source>
        <dbReference type="Pfam" id="PF00561"/>
    </source>
</evidence>
<dbReference type="RefSeq" id="WP_368376318.1">
    <property type="nucleotide sequence ID" value="NZ_JBFRYB010000001.1"/>
</dbReference>
<feature type="domain" description="AB hydrolase-1" evidence="3">
    <location>
        <begin position="44"/>
        <end position="297"/>
    </location>
</feature>
<keyword evidence="2" id="KW-1133">Transmembrane helix</keyword>
<evidence type="ECO:0000313" key="4">
    <source>
        <dbReference type="EMBL" id="MEX1666235.1"/>
    </source>
</evidence>
<dbReference type="Gene3D" id="3.40.50.1820">
    <property type="entry name" value="alpha/beta hydrolase"/>
    <property type="match status" value="1"/>
</dbReference>
<keyword evidence="1 4" id="KW-0378">Hydrolase</keyword>
<sequence length="315" mass="36009">MRMLASDELSAEHKNAGGLLPEPQFCYSGGVKLAVYCQGDPSKPNIVLVHGYPDNSGVWNLLADYLVDQFYLIRYDVRGAGNSAVPADQNAYRLGRLQEDLEAVTAQFCSQPKFHLVGHDWGSVQSWESVSCPRFQHKILSYTSISGPCLDHMGHWVRQRLREKDGVRSMVKQFFRSWYIWFFHLPLLPAFLWRFVLGRYWSRSLYVFEGIETHGDIVAERAQRRRDGVHGMALYRANCLPCFREPRQRTSEVPVHLVIPTHDRFLGADLYSGISEWAPNTSVHHVSGGHWLPLSHPEELATLIVDFTRTVSLRA</sequence>
<feature type="transmembrane region" description="Helical" evidence="2">
    <location>
        <begin position="178"/>
        <end position="197"/>
    </location>
</feature>
<dbReference type="InterPro" id="IPR029058">
    <property type="entry name" value="AB_hydrolase_fold"/>
</dbReference>
<dbReference type="Proteomes" id="UP001557484">
    <property type="component" value="Unassembled WGS sequence"/>
</dbReference>
<keyword evidence="2" id="KW-0472">Membrane</keyword>
<keyword evidence="2" id="KW-0812">Transmembrane</keyword>
<protein>
    <submittedName>
        <fullName evidence="4">Alpha/beta fold hydrolase</fullName>
    </submittedName>
</protein>
<accession>A0ABV3TY15</accession>
<dbReference type="SUPFAM" id="SSF53474">
    <property type="entry name" value="alpha/beta-Hydrolases"/>
    <property type="match status" value="1"/>
</dbReference>
<dbReference type="PRINTS" id="PR00412">
    <property type="entry name" value="EPOXHYDRLASE"/>
</dbReference>
<reference evidence="4 5" key="1">
    <citation type="journal article" date="2011" name="Int. J. Syst. Evol. Microbiol.">
        <title>Zhongshania antarctica gen. nov., sp. nov. and Zhongshania guokunii sp. nov., gammaproteobacteria respectively isolated from coastal attached (fast) ice and surface seawater of the Antarctic.</title>
        <authorList>
            <person name="Li H.J."/>
            <person name="Zhang X.Y."/>
            <person name="Chen C.X."/>
            <person name="Zhang Y.J."/>
            <person name="Gao Z.M."/>
            <person name="Yu Y."/>
            <person name="Chen X.L."/>
            <person name="Chen B."/>
            <person name="Zhang Y.Z."/>
        </authorList>
    </citation>
    <scope>NUCLEOTIDE SEQUENCE [LARGE SCALE GENOMIC DNA]</scope>
    <source>
        <strain evidence="4 5">R06B22</strain>
    </source>
</reference>
<dbReference type="InterPro" id="IPR000639">
    <property type="entry name" value="Epox_hydrolase-like"/>
</dbReference>
<evidence type="ECO:0000256" key="2">
    <source>
        <dbReference type="SAM" id="Phobius"/>
    </source>
</evidence>
<dbReference type="InterPro" id="IPR000073">
    <property type="entry name" value="AB_hydrolase_1"/>
</dbReference>
<dbReference type="GO" id="GO:0016787">
    <property type="term" value="F:hydrolase activity"/>
    <property type="evidence" value="ECO:0007669"/>
    <property type="project" value="UniProtKB-KW"/>
</dbReference>
<comment type="caution">
    <text evidence="4">The sequence shown here is derived from an EMBL/GenBank/DDBJ whole genome shotgun (WGS) entry which is preliminary data.</text>
</comment>
<dbReference type="EMBL" id="JBFRYB010000001">
    <property type="protein sequence ID" value="MEX1666235.1"/>
    <property type="molecule type" value="Genomic_DNA"/>
</dbReference>
<dbReference type="PANTHER" id="PTHR43329">
    <property type="entry name" value="EPOXIDE HYDROLASE"/>
    <property type="match status" value="1"/>
</dbReference>
<name>A0ABV3TY15_9GAMM</name>
<dbReference type="Pfam" id="PF00561">
    <property type="entry name" value="Abhydrolase_1"/>
    <property type="match status" value="1"/>
</dbReference>
<proteinExistence type="predicted"/>